<protein>
    <recommendedName>
        <fullName evidence="3">Ligand-binding SRPBCC domain-containing protein</fullName>
    </recommendedName>
</protein>
<keyword evidence="2" id="KW-1185">Reference proteome</keyword>
<accession>A0A8T9SSD1</accession>
<dbReference type="SUPFAM" id="SSF55961">
    <property type="entry name" value="Bet v1-like"/>
    <property type="match status" value="1"/>
</dbReference>
<organism evidence="1 2">
    <name type="scientific">Hymenobacter aerilatus</name>
    <dbReference type="NCBI Taxonomy" id="2932251"/>
    <lineage>
        <taxon>Bacteria</taxon>
        <taxon>Pseudomonadati</taxon>
        <taxon>Bacteroidota</taxon>
        <taxon>Cytophagia</taxon>
        <taxon>Cytophagales</taxon>
        <taxon>Hymenobacteraceae</taxon>
        <taxon>Hymenobacter</taxon>
    </lineage>
</organism>
<proteinExistence type="predicted"/>
<dbReference type="Proteomes" id="UP000829925">
    <property type="component" value="Chromosome"/>
</dbReference>
<reference evidence="1 2" key="1">
    <citation type="submission" date="2022-04" db="EMBL/GenBank/DDBJ databases">
        <title>Hymenobacter sp. isolated from the air.</title>
        <authorList>
            <person name="Won M."/>
            <person name="Lee C.-M."/>
            <person name="Woen H.-Y."/>
            <person name="Kwon S.-W."/>
        </authorList>
    </citation>
    <scope>NUCLEOTIDE SEQUENCE [LARGE SCALE GENOMIC DNA]</scope>
    <source>
        <strain evidence="2">5413 J-13</strain>
    </source>
</reference>
<gene>
    <name evidence="1" type="ORF">MUN82_17115</name>
</gene>
<dbReference type="Gene3D" id="3.30.530.20">
    <property type="match status" value="1"/>
</dbReference>
<dbReference type="RefSeq" id="WP_245092433.1">
    <property type="nucleotide sequence ID" value="NZ_CP095053.1"/>
</dbReference>
<evidence type="ECO:0000313" key="2">
    <source>
        <dbReference type="Proteomes" id="UP000829925"/>
    </source>
</evidence>
<evidence type="ECO:0008006" key="3">
    <source>
        <dbReference type="Google" id="ProtNLM"/>
    </source>
</evidence>
<sequence>MHLLLRTRVAQPPARVLAGFDRTLFKALAPPFPRLHLLRFDGSRPGDRVEIELAVGPKRWRWTSLITEAGQLPDGSQYFIDEGQELPAPLRYWRHRHLIEPNPRGLGSVIVEDITYRTGSRIVDVLLYPAMWAQFAYRRPVYRRFFGKPLR</sequence>
<dbReference type="AlphaFoldDB" id="A0A8T9SSD1"/>
<dbReference type="KEGG" id="haei:MUN82_17115"/>
<evidence type="ECO:0000313" key="1">
    <source>
        <dbReference type="EMBL" id="UOR04657.1"/>
    </source>
</evidence>
<dbReference type="InterPro" id="IPR023393">
    <property type="entry name" value="START-like_dom_sf"/>
</dbReference>
<dbReference type="EMBL" id="CP095053">
    <property type="protein sequence ID" value="UOR04657.1"/>
    <property type="molecule type" value="Genomic_DNA"/>
</dbReference>
<name>A0A8T9SSD1_9BACT</name>